<organism evidence="1 2">
    <name type="scientific">Geotrichum galactomycetum</name>
    <dbReference type="NCBI Taxonomy" id="27317"/>
    <lineage>
        <taxon>Eukaryota</taxon>
        <taxon>Fungi</taxon>
        <taxon>Dikarya</taxon>
        <taxon>Ascomycota</taxon>
        <taxon>Saccharomycotina</taxon>
        <taxon>Dipodascomycetes</taxon>
        <taxon>Dipodascales</taxon>
        <taxon>Dipodascaceae</taxon>
        <taxon>Geotrichum</taxon>
    </lineage>
</organism>
<protein>
    <submittedName>
        <fullName evidence="1">Uncharacterized protein</fullName>
    </submittedName>
</protein>
<gene>
    <name evidence="1" type="ORF">D0Z00_002010</name>
</gene>
<keyword evidence="2" id="KW-1185">Reference proteome</keyword>
<dbReference type="EMBL" id="QVQA01000046">
    <property type="protein sequence ID" value="KAF5098488.1"/>
    <property type="molecule type" value="Genomic_DNA"/>
</dbReference>
<accession>A0ACB6V5A9</accession>
<reference evidence="1 2" key="1">
    <citation type="journal article" date="2020" name="Front. Microbiol.">
        <title>Phenotypic and Genetic Characterization of the Cheese Ripening Yeast Geotrichum candidum.</title>
        <authorList>
            <person name="Perkins V."/>
            <person name="Vignola S."/>
            <person name="Lessard M.H."/>
            <person name="Plante P.L."/>
            <person name="Corbeil J."/>
            <person name="Dugat-Bony E."/>
            <person name="Frenette M."/>
            <person name="Labrie S."/>
        </authorList>
    </citation>
    <scope>NUCLEOTIDE SEQUENCE [LARGE SCALE GENOMIC DNA]</scope>
    <source>
        <strain evidence="1 2">LMA-1147</strain>
    </source>
</reference>
<name>A0ACB6V5A9_9ASCO</name>
<sequence>MDEDLYTDTNIKTLFAELESVKKMLVELQERVTQQEIEVKMRPIRPIPMIVKKIDEEPVEEAKAEEKPPVQSVDAKKELTNQEIQDHIAKLSERLEQMFQESQMKEEKKIEEEGVQQKEEKLSSPVEELPIVSDGLRKRVKNQGNGNSDISNVTNGTSSTTDTSSINGGVIEEVNAIARRASSSSSITDAAIVAPSFPTTLKHQSFFEKTSLHFFMVVISFFVIILIAYLLATFYLFMVEYTERTITPF</sequence>
<comment type="caution">
    <text evidence="1">The sequence shown here is derived from an EMBL/GenBank/DDBJ whole genome shotgun (WGS) entry which is preliminary data.</text>
</comment>
<dbReference type="Proteomes" id="UP000744676">
    <property type="component" value="Unassembled WGS sequence"/>
</dbReference>
<evidence type="ECO:0000313" key="1">
    <source>
        <dbReference type="EMBL" id="KAF5098488.1"/>
    </source>
</evidence>
<evidence type="ECO:0000313" key="2">
    <source>
        <dbReference type="Proteomes" id="UP000744676"/>
    </source>
</evidence>
<proteinExistence type="predicted"/>